<evidence type="ECO:0000259" key="6">
    <source>
        <dbReference type="PROSITE" id="PS50850"/>
    </source>
</evidence>
<dbReference type="InterPro" id="IPR052714">
    <property type="entry name" value="MFS_Exporter"/>
</dbReference>
<sequence length="416" mass="41750">MSAKTGAGGSGNALRRERSALLAAGLTYGPAELIDFLIPLWAGIALGASASQVGVLIAAELLVSVLVRPLAGRLADSTERRTLAGFGAVVYGLSCFGYALADSLPLAFAAAIVGGAGGAVLWVSLRAIVSERLSVDSGVFARFMSVQSTGSWIAFVAGLMLLGQTNLFAPVLAGCGAACMVGAVALFASPPRHAGLPDARATAGGAAVAAAGETGTGSRAVARLVRPMLLTSAITTVAEAAVSILLLLHLQRGIGLGVIEAAFVFLPGAIAMMVLPPVLHKAVLRIGRRRAVMAASVFSAVFAVSLAWVDRPELISVLWILSGVAFAVLMPIEQAVVAEAAPNSVGTAMGVYTAVGLLSAAAGAMAAGVLYEFSSWQAACLVSGALILSGAVLGPWAIGKLGVADVPAEESPVIQG</sequence>
<evidence type="ECO:0000313" key="7">
    <source>
        <dbReference type="EMBL" id="MCC3267478.1"/>
    </source>
</evidence>
<dbReference type="Pfam" id="PF07690">
    <property type="entry name" value="MFS_1"/>
    <property type="match status" value="1"/>
</dbReference>
<dbReference type="InterPro" id="IPR020846">
    <property type="entry name" value="MFS_dom"/>
</dbReference>
<evidence type="ECO:0000256" key="1">
    <source>
        <dbReference type="ARBA" id="ARBA00004651"/>
    </source>
</evidence>
<proteinExistence type="predicted"/>
<dbReference type="InterPro" id="IPR036259">
    <property type="entry name" value="MFS_trans_sf"/>
</dbReference>
<evidence type="ECO:0000313" key="8">
    <source>
        <dbReference type="Proteomes" id="UP001139168"/>
    </source>
</evidence>
<feature type="domain" description="Major facilitator superfamily (MFS) profile" evidence="6">
    <location>
        <begin position="224"/>
        <end position="416"/>
    </location>
</feature>
<dbReference type="EMBL" id="JAJFZQ010000010">
    <property type="protein sequence ID" value="MCC3267478.1"/>
    <property type="molecule type" value="Genomic_DNA"/>
</dbReference>
<keyword evidence="4 5" id="KW-0472">Membrane</keyword>
<dbReference type="InterPro" id="IPR011701">
    <property type="entry name" value="MFS"/>
</dbReference>
<keyword evidence="3 5" id="KW-1133">Transmembrane helix</keyword>
<organism evidence="7 8">
    <name type="scientific">Arthrobacter gengyunqii</name>
    <dbReference type="NCBI Taxonomy" id="2886940"/>
    <lineage>
        <taxon>Bacteria</taxon>
        <taxon>Bacillati</taxon>
        <taxon>Actinomycetota</taxon>
        <taxon>Actinomycetes</taxon>
        <taxon>Micrococcales</taxon>
        <taxon>Micrococcaceae</taxon>
        <taxon>Arthrobacter</taxon>
    </lineage>
</organism>
<evidence type="ECO:0000256" key="3">
    <source>
        <dbReference type="ARBA" id="ARBA00022989"/>
    </source>
</evidence>
<feature type="transmembrane region" description="Helical" evidence="5">
    <location>
        <begin position="315"/>
        <end position="337"/>
    </location>
</feature>
<dbReference type="PANTHER" id="PTHR23531">
    <property type="entry name" value="QUINOLENE RESISTANCE PROTEIN NORA"/>
    <property type="match status" value="1"/>
</dbReference>
<dbReference type="Gene3D" id="1.20.1250.20">
    <property type="entry name" value="MFS general substrate transporter like domains"/>
    <property type="match status" value="2"/>
</dbReference>
<feature type="transmembrane region" description="Helical" evidence="5">
    <location>
        <begin position="291"/>
        <end position="309"/>
    </location>
</feature>
<feature type="transmembrane region" description="Helical" evidence="5">
    <location>
        <begin position="107"/>
        <end position="128"/>
    </location>
</feature>
<dbReference type="PANTHER" id="PTHR23531:SF1">
    <property type="entry name" value="QUINOLENE RESISTANCE PROTEIN NORA"/>
    <property type="match status" value="1"/>
</dbReference>
<comment type="subcellular location">
    <subcellularLocation>
        <location evidence="1">Cell membrane</location>
        <topology evidence="1">Multi-pass membrane protein</topology>
    </subcellularLocation>
</comment>
<evidence type="ECO:0000256" key="4">
    <source>
        <dbReference type="ARBA" id="ARBA00023136"/>
    </source>
</evidence>
<name>A0ABS8GM92_9MICC</name>
<dbReference type="RefSeq" id="WP_227892419.1">
    <property type="nucleotide sequence ID" value="NZ_JAJFZQ010000010.1"/>
</dbReference>
<feature type="transmembrane region" description="Helical" evidence="5">
    <location>
        <begin position="83"/>
        <end position="101"/>
    </location>
</feature>
<gene>
    <name evidence="7" type="ORF">LJ752_15680</name>
</gene>
<protein>
    <submittedName>
        <fullName evidence="7">MFS transporter</fullName>
    </submittedName>
</protein>
<keyword evidence="8" id="KW-1185">Reference proteome</keyword>
<feature type="transmembrane region" description="Helical" evidence="5">
    <location>
        <begin position="376"/>
        <end position="398"/>
    </location>
</feature>
<feature type="transmembrane region" description="Helical" evidence="5">
    <location>
        <begin position="167"/>
        <end position="188"/>
    </location>
</feature>
<feature type="transmembrane region" description="Helical" evidence="5">
    <location>
        <begin position="21"/>
        <end position="44"/>
    </location>
</feature>
<feature type="transmembrane region" description="Helical" evidence="5">
    <location>
        <begin position="349"/>
        <end position="370"/>
    </location>
</feature>
<reference evidence="7" key="1">
    <citation type="submission" date="2021-10" db="EMBL/GenBank/DDBJ databases">
        <title>Novel species in genus Arthrobacter.</title>
        <authorList>
            <person name="Liu Y."/>
        </authorList>
    </citation>
    <scope>NUCLEOTIDE SEQUENCE</scope>
    <source>
        <strain evidence="7">Zg-Y786</strain>
    </source>
</reference>
<feature type="transmembrane region" description="Helical" evidence="5">
    <location>
        <begin position="228"/>
        <end position="248"/>
    </location>
</feature>
<dbReference type="Proteomes" id="UP001139168">
    <property type="component" value="Unassembled WGS sequence"/>
</dbReference>
<keyword evidence="2 5" id="KW-0812">Transmembrane</keyword>
<evidence type="ECO:0000256" key="5">
    <source>
        <dbReference type="SAM" id="Phobius"/>
    </source>
</evidence>
<comment type="caution">
    <text evidence="7">The sequence shown here is derived from an EMBL/GenBank/DDBJ whole genome shotgun (WGS) entry which is preliminary data.</text>
</comment>
<dbReference type="PROSITE" id="PS50850">
    <property type="entry name" value="MFS"/>
    <property type="match status" value="1"/>
</dbReference>
<evidence type="ECO:0000256" key="2">
    <source>
        <dbReference type="ARBA" id="ARBA00022692"/>
    </source>
</evidence>
<feature type="transmembrane region" description="Helical" evidence="5">
    <location>
        <begin position="254"/>
        <end position="279"/>
    </location>
</feature>
<feature type="transmembrane region" description="Helical" evidence="5">
    <location>
        <begin position="50"/>
        <end position="71"/>
    </location>
</feature>
<dbReference type="SUPFAM" id="SSF103473">
    <property type="entry name" value="MFS general substrate transporter"/>
    <property type="match status" value="1"/>
</dbReference>
<accession>A0ABS8GM92</accession>